<proteinExistence type="predicted"/>
<accession>N1V6H2</accession>
<dbReference type="Pfam" id="PF13520">
    <property type="entry name" value="AA_permease_2"/>
    <property type="match status" value="1"/>
</dbReference>
<keyword evidence="5 6" id="KW-0472">Membrane</keyword>
<dbReference type="Proteomes" id="UP000010729">
    <property type="component" value="Unassembled WGS sequence"/>
</dbReference>
<dbReference type="GO" id="GO:0016020">
    <property type="term" value="C:membrane"/>
    <property type="evidence" value="ECO:0007669"/>
    <property type="project" value="UniProtKB-SubCell"/>
</dbReference>
<reference evidence="7 8" key="1">
    <citation type="journal article" date="2013" name="Genome Announc.">
        <title>Draft Genome Sequence of Arthrobacter crystallopoietes Strain BAB-32, Revealing Genes for Bioremediation.</title>
        <authorList>
            <person name="Joshi M.N."/>
            <person name="Pandit A.S."/>
            <person name="Sharma A."/>
            <person name="Pandya R.V."/>
            <person name="Desai S.M."/>
            <person name="Saxena A.K."/>
            <person name="Bagatharia S.B."/>
        </authorList>
    </citation>
    <scope>NUCLEOTIDE SEQUENCE [LARGE SCALE GENOMIC DNA]</scope>
    <source>
        <strain evidence="7 8">BAB-32</strain>
    </source>
</reference>
<dbReference type="RefSeq" id="WP_005269649.1">
    <property type="nucleotide sequence ID" value="NZ_ANPE02000151.1"/>
</dbReference>
<feature type="transmembrane region" description="Helical" evidence="6">
    <location>
        <begin position="311"/>
        <end position="339"/>
    </location>
</feature>
<protein>
    <submittedName>
        <fullName evidence="7">Amino acid permease</fullName>
    </submittedName>
</protein>
<keyword evidence="4 6" id="KW-1133">Transmembrane helix</keyword>
<dbReference type="OrthoDB" id="8274074at2"/>
<feature type="transmembrane region" description="Helical" evidence="6">
    <location>
        <begin position="261"/>
        <end position="283"/>
    </location>
</feature>
<feature type="transmembrane region" description="Helical" evidence="6">
    <location>
        <begin position="177"/>
        <end position="199"/>
    </location>
</feature>
<dbReference type="PANTHER" id="PTHR45649">
    <property type="entry name" value="AMINO-ACID PERMEASE BAT1"/>
    <property type="match status" value="1"/>
</dbReference>
<keyword evidence="2" id="KW-0813">Transport</keyword>
<feature type="transmembrane region" description="Helical" evidence="6">
    <location>
        <begin position="103"/>
        <end position="129"/>
    </location>
</feature>
<evidence type="ECO:0000256" key="5">
    <source>
        <dbReference type="ARBA" id="ARBA00023136"/>
    </source>
</evidence>
<dbReference type="PANTHER" id="PTHR45649:SF26">
    <property type="entry name" value="OS04G0435100 PROTEIN"/>
    <property type="match status" value="1"/>
</dbReference>
<feature type="transmembrane region" description="Helical" evidence="6">
    <location>
        <begin position="149"/>
        <end position="170"/>
    </location>
</feature>
<dbReference type="InterPro" id="IPR002293">
    <property type="entry name" value="AA/rel_permease1"/>
</dbReference>
<name>N1V6H2_9MICC</name>
<evidence type="ECO:0000256" key="6">
    <source>
        <dbReference type="SAM" id="Phobius"/>
    </source>
</evidence>
<keyword evidence="8" id="KW-1185">Reference proteome</keyword>
<gene>
    <name evidence="7" type="ORF">D477_012890</name>
</gene>
<feature type="transmembrane region" description="Helical" evidence="6">
    <location>
        <begin position="61"/>
        <end position="83"/>
    </location>
</feature>
<dbReference type="EMBL" id="ANPE02000151">
    <property type="protein sequence ID" value="EMY33823.1"/>
    <property type="molecule type" value="Genomic_DNA"/>
</dbReference>
<feature type="transmembrane region" description="Helical" evidence="6">
    <location>
        <begin position="385"/>
        <end position="409"/>
    </location>
</feature>
<dbReference type="GO" id="GO:0022857">
    <property type="term" value="F:transmembrane transporter activity"/>
    <property type="evidence" value="ECO:0007669"/>
    <property type="project" value="InterPro"/>
</dbReference>
<feature type="transmembrane region" description="Helical" evidence="6">
    <location>
        <begin position="360"/>
        <end position="379"/>
    </location>
</feature>
<evidence type="ECO:0000256" key="4">
    <source>
        <dbReference type="ARBA" id="ARBA00022989"/>
    </source>
</evidence>
<feature type="transmembrane region" description="Helical" evidence="6">
    <location>
        <begin position="26"/>
        <end position="49"/>
    </location>
</feature>
<dbReference type="Gene3D" id="1.20.1740.10">
    <property type="entry name" value="Amino acid/polyamine transporter I"/>
    <property type="match status" value="1"/>
</dbReference>
<dbReference type="AlphaFoldDB" id="N1V6H2"/>
<evidence type="ECO:0000256" key="2">
    <source>
        <dbReference type="ARBA" id="ARBA00022448"/>
    </source>
</evidence>
<feature type="transmembrane region" description="Helical" evidence="6">
    <location>
        <begin position="463"/>
        <end position="488"/>
    </location>
</feature>
<comment type="caution">
    <text evidence="7">The sequence shown here is derived from an EMBL/GenBank/DDBJ whole genome shotgun (WGS) entry which is preliminary data.</text>
</comment>
<evidence type="ECO:0000313" key="7">
    <source>
        <dbReference type="EMBL" id="EMY33823.1"/>
    </source>
</evidence>
<evidence type="ECO:0000256" key="1">
    <source>
        <dbReference type="ARBA" id="ARBA00004141"/>
    </source>
</evidence>
<feature type="transmembrane region" description="Helical" evidence="6">
    <location>
        <begin position="219"/>
        <end position="240"/>
    </location>
</feature>
<feature type="transmembrane region" description="Helical" evidence="6">
    <location>
        <begin position="430"/>
        <end position="451"/>
    </location>
</feature>
<sequence length="520" mass="55450">MGTTHLSDDDRHLASFGYKQELNRTLGAFSTFATGFAFISILTGMFLLFGFVYGSGGPASIWAWITAAVGQLLFAFSFAELSVRYPLAGSVYNWTKHVARKSVAWMAGVFMILALVVSSATVGLTMQLILPAISPVFWIYGDGSGPLDASINGVILASIMLAMTTAISLMGAKIRAFVNNVGVVVELVATVVLIVAFLLNSKRGPQVAFETNGTEANFSSGYFGALLVCLLLGLLVMWGFDTAGSLGEETINPRKTSPRAIIRALLASGIFGALLILTAVMSVDDIKDPNISAEGLAYVVQSVLGDTLGNMMLVCAAIAVFICAMANQTGAVNMMFAMARDNALPGSGRLSHVAARAKTPVFPPILVLVVGVVILLVNISQPQIILVVSSNAIIFAMLSYILVAGGFSIARLRGRWQEPEKGYFNLGRKLGLVVSISAVIWAVLMVINVAWPRQEIYNPVEPFHWYLQWGGVIVPIAATVLMVVGYLVQRKKIGIRAEHASVPITSPAAPTSRADLNEVS</sequence>
<organism evidence="7 8">
    <name type="scientific">Arthrobacter crystallopoietes BAB-32</name>
    <dbReference type="NCBI Taxonomy" id="1246476"/>
    <lineage>
        <taxon>Bacteria</taxon>
        <taxon>Bacillati</taxon>
        <taxon>Actinomycetota</taxon>
        <taxon>Actinomycetes</taxon>
        <taxon>Micrococcales</taxon>
        <taxon>Micrococcaceae</taxon>
        <taxon>Crystallibacter</taxon>
    </lineage>
</organism>
<comment type="subcellular location">
    <subcellularLocation>
        <location evidence="1">Membrane</location>
        <topology evidence="1">Multi-pass membrane protein</topology>
    </subcellularLocation>
</comment>
<evidence type="ECO:0000313" key="8">
    <source>
        <dbReference type="Proteomes" id="UP000010729"/>
    </source>
</evidence>
<keyword evidence="3 6" id="KW-0812">Transmembrane</keyword>
<evidence type="ECO:0000256" key="3">
    <source>
        <dbReference type="ARBA" id="ARBA00022692"/>
    </source>
</evidence>
<dbReference type="PIRSF" id="PIRSF006060">
    <property type="entry name" value="AA_transporter"/>
    <property type="match status" value="1"/>
</dbReference>